<feature type="transmembrane region" description="Helical" evidence="4">
    <location>
        <begin position="278"/>
        <end position="301"/>
    </location>
</feature>
<feature type="transmembrane region" description="Helical" evidence="4">
    <location>
        <begin position="444"/>
        <end position="465"/>
    </location>
</feature>
<evidence type="ECO:0000313" key="6">
    <source>
        <dbReference type="EMBL" id="MBW4546540.1"/>
    </source>
</evidence>
<feature type="transmembrane region" description="Helical" evidence="4">
    <location>
        <begin position="420"/>
        <end position="438"/>
    </location>
</feature>
<dbReference type="SUPFAM" id="SSF103481">
    <property type="entry name" value="Multidrug resistance efflux transporter EmrE"/>
    <property type="match status" value="2"/>
</dbReference>
<keyword evidence="4" id="KW-0812">Transmembrane</keyword>
<feature type="region of interest" description="Disordered" evidence="3">
    <location>
        <begin position="203"/>
        <end position="270"/>
    </location>
</feature>
<comment type="caution">
    <text evidence="6">The sequence shown here is derived from an EMBL/GenBank/DDBJ whole genome shotgun (WGS) entry which is preliminary data.</text>
</comment>
<feature type="compositionally biased region" description="Pro residues" evidence="3">
    <location>
        <begin position="259"/>
        <end position="270"/>
    </location>
</feature>
<dbReference type="Proteomes" id="UP000753908">
    <property type="component" value="Unassembled WGS sequence"/>
</dbReference>
<dbReference type="GO" id="GO:0016020">
    <property type="term" value="C:membrane"/>
    <property type="evidence" value="ECO:0007669"/>
    <property type="project" value="InterPro"/>
</dbReference>
<name>A0A951UAZ5_9CYAN</name>
<feature type="transmembrane region" description="Helical" evidence="4">
    <location>
        <begin position="364"/>
        <end position="386"/>
    </location>
</feature>
<feature type="region of interest" description="Disordered" evidence="3">
    <location>
        <begin position="100"/>
        <end position="129"/>
    </location>
</feature>
<feature type="transmembrane region" description="Helical" evidence="4">
    <location>
        <begin position="569"/>
        <end position="587"/>
    </location>
</feature>
<evidence type="ECO:0000259" key="5">
    <source>
        <dbReference type="Pfam" id="PF00892"/>
    </source>
</evidence>
<feature type="domain" description="EamA" evidence="5">
    <location>
        <begin position="447"/>
        <end position="586"/>
    </location>
</feature>
<protein>
    <submittedName>
        <fullName evidence="6">DMT family transporter</fullName>
    </submittedName>
</protein>
<evidence type="ECO:0000256" key="4">
    <source>
        <dbReference type="SAM" id="Phobius"/>
    </source>
</evidence>
<feature type="transmembrane region" description="Helical" evidence="4">
    <location>
        <begin position="392"/>
        <end position="413"/>
    </location>
</feature>
<keyword evidence="4" id="KW-0472">Membrane</keyword>
<gene>
    <name evidence="6" type="ORF">KME25_19145</name>
</gene>
<reference evidence="6" key="1">
    <citation type="submission" date="2021-05" db="EMBL/GenBank/DDBJ databases">
        <authorList>
            <person name="Pietrasiak N."/>
            <person name="Ward R."/>
            <person name="Stajich J.E."/>
            <person name="Kurbessoian T."/>
        </authorList>
    </citation>
    <scope>NUCLEOTIDE SEQUENCE</scope>
    <source>
        <strain evidence="6">CPER-KK1</strain>
    </source>
</reference>
<feature type="transmembrane region" description="Helical" evidence="4">
    <location>
        <begin position="477"/>
        <end position="498"/>
    </location>
</feature>
<keyword evidence="2" id="KW-0175">Coiled coil</keyword>
<sequence>MGQRDLQPENFGASDPQGAEALLRSMTQDIENLRQNLVAQLSQDVERLQREKAQLIDDIERLQTQRQQQIVQQQQLVQQITPALANQLQELLRERLNQLPVPPSVSDRGSAPLDGSGGVGERQGSMPLPRDTAVNDYNENAYRLIASLDSTLRTTFKTLQQDLSSYQSSLSQQLGHMYSLEQQGEAILEALVSRLREEIQSESLVAKNPPVAPPTVPPPSPLPRFDRQEYPDNNHNNSTVASSSTRPEPNVPLVREPEPPAAIPKPPPRTQPASKVQLGFLLVLLSSLALSFLNIVITVILNKSRIFGVFEQGGFISPSVGNSLLILWLRMLVVVPLMTGLTTILYPNMWRDIKQFAQSNDQPLFLKVIGSGFFLFVSQVLIYMALGPISPGVAITIFFIYPIVTVLLAWLLFGDRPSSFRSTIIACVLLGVVLIMLPTGAAKLSGLGVAAAAGSGIAFAIYVILTQMCAKKLHPIPFSWINFVIILGFSGLSLAGPLPESWRFEVDPAMWPNLIISSVILGAITLVSYLFNNIGISLIGAARASILGATGPALTALLALVVIQRALLPLQMFGMLLVTLGVAALSFERLRQSPKTPQTARQAQAK</sequence>
<accession>A0A951UAZ5</accession>
<evidence type="ECO:0000256" key="2">
    <source>
        <dbReference type="SAM" id="Coils"/>
    </source>
</evidence>
<organism evidence="6 7">
    <name type="scientific">Symplocastrum torsivum CPER-KK1</name>
    <dbReference type="NCBI Taxonomy" id="450513"/>
    <lineage>
        <taxon>Bacteria</taxon>
        <taxon>Bacillati</taxon>
        <taxon>Cyanobacteriota</taxon>
        <taxon>Cyanophyceae</taxon>
        <taxon>Oscillatoriophycideae</taxon>
        <taxon>Oscillatoriales</taxon>
        <taxon>Microcoleaceae</taxon>
        <taxon>Symplocastrum</taxon>
    </lineage>
</organism>
<evidence type="ECO:0000256" key="3">
    <source>
        <dbReference type="SAM" id="MobiDB-lite"/>
    </source>
</evidence>
<feature type="domain" description="EamA" evidence="5">
    <location>
        <begin position="322"/>
        <end position="436"/>
    </location>
</feature>
<keyword evidence="4" id="KW-1133">Transmembrane helix</keyword>
<dbReference type="Pfam" id="PF00892">
    <property type="entry name" value="EamA"/>
    <property type="match status" value="2"/>
</dbReference>
<feature type="compositionally biased region" description="Polar residues" evidence="3">
    <location>
        <begin position="233"/>
        <end position="247"/>
    </location>
</feature>
<evidence type="ECO:0000313" key="7">
    <source>
        <dbReference type="Proteomes" id="UP000753908"/>
    </source>
</evidence>
<evidence type="ECO:0000256" key="1">
    <source>
        <dbReference type="ARBA" id="ARBA00007362"/>
    </source>
</evidence>
<feature type="compositionally biased region" description="Pro residues" evidence="3">
    <location>
        <begin position="210"/>
        <end position="222"/>
    </location>
</feature>
<dbReference type="PANTHER" id="PTHR22911">
    <property type="entry name" value="ACYL-MALONYL CONDENSING ENZYME-RELATED"/>
    <property type="match status" value="1"/>
</dbReference>
<feature type="transmembrane region" description="Helical" evidence="4">
    <location>
        <begin position="544"/>
        <end position="563"/>
    </location>
</feature>
<reference evidence="6" key="2">
    <citation type="journal article" date="2022" name="Microbiol. Resour. Announc.">
        <title>Metagenome Sequencing to Explore Phylogenomics of Terrestrial Cyanobacteria.</title>
        <authorList>
            <person name="Ward R.D."/>
            <person name="Stajich J.E."/>
            <person name="Johansen J.R."/>
            <person name="Huntemann M."/>
            <person name="Clum A."/>
            <person name="Foster B."/>
            <person name="Foster B."/>
            <person name="Roux S."/>
            <person name="Palaniappan K."/>
            <person name="Varghese N."/>
            <person name="Mukherjee S."/>
            <person name="Reddy T.B.K."/>
            <person name="Daum C."/>
            <person name="Copeland A."/>
            <person name="Chen I.A."/>
            <person name="Ivanova N.N."/>
            <person name="Kyrpides N.C."/>
            <person name="Shapiro N."/>
            <person name="Eloe-Fadrosh E.A."/>
            <person name="Pietrasiak N."/>
        </authorList>
    </citation>
    <scope>NUCLEOTIDE SEQUENCE</scope>
    <source>
        <strain evidence="6">CPER-KK1</strain>
    </source>
</reference>
<proteinExistence type="inferred from homology"/>
<dbReference type="AlphaFoldDB" id="A0A951UAZ5"/>
<dbReference type="EMBL" id="JAHHIF010000026">
    <property type="protein sequence ID" value="MBW4546540.1"/>
    <property type="molecule type" value="Genomic_DNA"/>
</dbReference>
<dbReference type="InterPro" id="IPR037185">
    <property type="entry name" value="EmrE-like"/>
</dbReference>
<feature type="transmembrane region" description="Helical" evidence="4">
    <location>
        <begin position="510"/>
        <end position="532"/>
    </location>
</feature>
<feature type="transmembrane region" description="Helical" evidence="4">
    <location>
        <begin position="321"/>
        <end position="344"/>
    </location>
</feature>
<comment type="similarity">
    <text evidence="1">Belongs to the EamA transporter family.</text>
</comment>
<dbReference type="InterPro" id="IPR000620">
    <property type="entry name" value="EamA_dom"/>
</dbReference>
<dbReference type="PANTHER" id="PTHR22911:SF137">
    <property type="entry name" value="SOLUTE CARRIER FAMILY 35 MEMBER G2-RELATED"/>
    <property type="match status" value="1"/>
</dbReference>
<feature type="coiled-coil region" evidence="2">
    <location>
        <begin position="23"/>
        <end position="79"/>
    </location>
</feature>